<sequence length="102" mass="11342">MKINYLLLLKIVALEILYSVALFFVSFFALWGYFGEGAGAESPRAILCGQIATCIVLFPPIIFNIYKMFAPNGKQNSLTYLGAQIVIILLFVCAYYKGFIGI</sequence>
<keyword evidence="3" id="KW-1185">Reference proteome</keyword>
<name>A0A495S8J0_9FLAO</name>
<evidence type="ECO:0000313" key="3">
    <source>
        <dbReference type="Proteomes" id="UP000280091"/>
    </source>
</evidence>
<dbReference type="Proteomes" id="UP000280091">
    <property type="component" value="Unassembled WGS sequence"/>
</dbReference>
<keyword evidence="1" id="KW-0812">Transmembrane</keyword>
<protein>
    <submittedName>
        <fullName evidence="2">Uncharacterized protein</fullName>
    </submittedName>
</protein>
<feature type="transmembrane region" description="Helical" evidence="1">
    <location>
        <begin position="46"/>
        <end position="66"/>
    </location>
</feature>
<dbReference type="OrthoDB" id="10003684at2"/>
<dbReference type="EMBL" id="RBXA01000001">
    <property type="protein sequence ID" value="RKS95654.1"/>
    <property type="molecule type" value="Genomic_DNA"/>
</dbReference>
<accession>A0A495S8J0</accession>
<dbReference type="RefSeq" id="WP_121364713.1">
    <property type="nucleotide sequence ID" value="NZ_RBXA01000001.1"/>
</dbReference>
<keyword evidence="1" id="KW-1133">Transmembrane helix</keyword>
<gene>
    <name evidence="2" type="ORF">BC952_1351</name>
</gene>
<reference evidence="2 3" key="1">
    <citation type="submission" date="2018-10" db="EMBL/GenBank/DDBJ databases">
        <title>Genomic Encyclopedia of Archaeal and Bacterial Type Strains, Phase II (KMG-II): from individual species to whole genera.</title>
        <authorList>
            <person name="Goeker M."/>
        </authorList>
    </citation>
    <scope>NUCLEOTIDE SEQUENCE [LARGE SCALE GENOMIC DNA]</scope>
    <source>
        <strain evidence="2 3">DSM 15094</strain>
    </source>
</reference>
<feature type="transmembrane region" description="Helical" evidence="1">
    <location>
        <begin position="78"/>
        <end position="96"/>
    </location>
</feature>
<evidence type="ECO:0000313" key="2">
    <source>
        <dbReference type="EMBL" id="RKS95654.1"/>
    </source>
</evidence>
<feature type="transmembrane region" description="Helical" evidence="1">
    <location>
        <begin position="12"/>
        <end position="34"/>
    </location>
</feature>
<evidence type="ECO:0000256" key="1">
    <source>
        <dbReference type="SAM" id="Phobius"/>
    </source>
</evidence>
<dbReference type="AlphaFoldDB" id="A0A495S8J0"/>
<comment type="caution">
    <text evidence="2">The sequence shown here is derived from an EMBL/GenBank/DDBJ whole genome shotgun (WGS) entry which is preliminary data.</text>
</comment>
<proteinExistence type="predicted"/>
<organism evidence="2 3">
    <name type="scientific">Flavobacterium limicola</name>
    <dbReference type="NCBI Taxonomy" id="180441"/>
    <lineage>
        <taxon>Bacteria</taxon>
        <taxon>Pseudomonadati</taxon>
        <taxon>Bacteroidota</taxon>
        <taxon>Flavobacteriia</taxon>
        <taxon>Flavobacteriales</taxon>
        <taxon>Flavobacteriaceae</taxon>
        <taxon>Flavobacterium</taxon>
    </lineage>
</organism>
<keyword evidence="1" id="KW-0472">Membrane</keyword>